<reference evidence="10" key="2">
    <citation type="submission" date="2023-06" db="EMBL/GenBank/DDBJ databases">
        <authorList>
            <consortium name="Lawrence Berkeley National Laboratory"/>
            <person name="Mondo S.J."/>
            <person name="Hensen N."/>
            <person name="Bonometti L."/>
            <person name="Westerberg I."/>
            <person name="Brannstrom I.O."/>
            <person name="Guillou S."/>
            <person name="Cros-Aarteil S."/>
            <person name="Calhoun S."/>
            <person name="Haridas S."/>
            <person name="Kuo A."/>
            <person name="Pangilinan J."/>
            <person name="Riley R."/>
            <person name="Labutti K."/>
            <person name="Andreopoulos B."/>
            <person name="Lipzen A."/>
            <person name="Chen C."/>
            <person name="Yanf M."/>
            <person name="Daum C."/>
            <person name="Ng V."/>
            <person name="Clum A."/>
            <person name="Steindorff A."/>
            <person name="Ohm R."/>
            <person name="Martin F."/>
            <person name="Silar P."/>
            <person name="Natvig D."/>
            <person name="Lalanne C."/>
            <person name="Gautier V."/>
            <person name="Ament-Velasquez S.L."/>
            <person name="Kruys A."/>
            <person name="Hutchinson M.I."/>
            <person name="Powell A.J."/>
            <person name="Barry K."/>
            <person name="Miller A.N."/>
            <person name="Grigoriev I.V."/>
            <person name="Debuchy R."/>
            <person name="Gladieux P."/>
            <person name="Thoren M.H."/>
            <person name="Johannesson H."/>
        </authorList>
    </citation>
    <scope>NUCLEOTIDE SEQUENCE</scope>
    <source>
        <strain evidence="10">CBS 333.67</strain>
    </source>
</reference>
<feature type="region of interest" description="Disordered" evidence="7">
    <location>
        <begin position="1321"/>
        <end position="1387"/>
    </location>
</feature>
<dbReference type="GO" id="GO:0016579">
    <property type="term" value="P:protein deubiquitination"/>
    <property type="evidence" value="ECO:0007669"/>
    <property type="project" value="InterPro"/>
</dbReference>
<feature type="compositionally biased region" description="Low complexity" evidence="7">
    <location>
        <begin position="1268"/>
        <end position="1277"/>
    </location>
</feature>
<dbReference type="SUPFAM" id="SSF63411">
    <property type="entry name" value="LuxS/MPP-like metallohydrolase"/>
    <property type="match status" value="4"/>
</dbReference>
<dbReference type="GO" id="GO:0004843">
    <property type="term" value="F:cysteine-type deubiquitinase activity"/>
    <property type="evidence" value="ECO:0007669"/>
    <property type="project" value="InterPro"/>
</dbReference>
<feature type="compositionally biased region" description="Polar residues" evidence="7">
    <location>
        <begin position="1721"/>
        <end position="1753"/>
    </location>
</feature>
<feature type="region of interest" description="Disordered" evidence="7">
    <location>
        <begin position="1201"/>
        <end position="1227"/>
    </location>
</feature>
<dbReference type="PROSITE" id="PS00973">
    <property type="entry name" value="USP_2"/>
    <property type="match status" value="1"/>
</dbReference>
<keyword evidence="3" id="KW-0479">Metal-binding</keyword>
<evidence type="ECO:0000256" key="3">
    <source>
        <dbReference type="ARBA" id="ARBA00022723"/>
    </source>
</evidence>
<feature type="compositionally biased region" description="Basic and acidic residues" evidence="7">
    <location>
        <begin position="2082"/>
        <end position="2091"/>
    </location>
</feature>
<dbReference type="GO" id="GO:0005739">
    <property type="term" value="C:mitochondrion"/>
    <property type="evidence" value="ECO:0007669"/>
    <property type="project" value="TreeGrafter"/>
</dbReference>
<dbReference type="Pfam" id="PF22456">
    <property type="entry name" value="PqqF-like_C_4"/>
    <property type="match status" value="1"/>
</dbReference>
<feature type="region of interest" description="Disordered" evidence="7">
    <location>
        <begin position="1241"/>
        <end position="1277"/>
    </location>
</feature>
<dbReference type="PROSITE" id="PS50235">
    <property type="entry name" value="USP_3"/>
    <property type="match status" value="1"/>
</dbReference>
<evidence type="ECO:0000256" key="6">
    <source>
        <dbReference type="ARBA" id="ARBA00023049"/>
    </source>
</evidence>
<dbReference type="SMART" id="SM00695">
    <property type="entry name" value="DUSP"/>
    <property type="match status" value="1"/>
</dbReference>
<dbReference type="PANTHER" id="PTHR43690">
    <property type="entry name" value="NARDILYSIN"/>
    <property type="match status" value="1"/>
</dbReference>
<feature type="region of interest" description="Disordered" evidence="7">
    <location>
        <begin position="2051"/>
        <end position="2103"/>
    </location>
</feature>
<reference evidence="10" key="1">
    <citation type="journal article" date="2023" name="Mol. Phylogenet. Evol.">
        <title>Genome-scale phylogeny and comparative genomics of the fungal order Sordariales.</title>
        <authorList>
            <person name="Hensen N."/>
            <person name="Bonometti L."/>
            <person name="Westerberg I."/>
            <person name="Brannstrom I.O."/>
            <person name="Guillou S."/>
            <person name="Cros-Aarteil S."/>
            <person name="Calhoun S."/>
            <person name="Haridas S."/>
            <person name="Kuo A."/>
            <person name="Mondo S."/>
            <person name="Pangilinan J."/>
            <person name="Riley R."/>
            <person name="LaButti K."/>
            <person name="Andreopoulos B."/>
            <person name="Lipzen A."/>
            <person name="Chen C."/>
            <person name="Yan M."/>
            <person name="Daum C."/>
            <person name="Ng V."/>
            <person name="Clum A."/>
            <person name="Steindorff A."/>
            <person name="Ohm R.A."/>
            <person name="Martin F."/>
            <person name="Silar P."/>
            <person name="Natvig D.O."/>
            <person name="Lalanne C."/>
            <person name="Gautier V."/>
            <person name="Ament-Velasquez S.L."/>
            <person name="Kruys A."/>
            <person name="Hutchinson M.I."/>
            <person name="Powell A.J."/>
            <person name="Barry K."/>
            <person name="Miller A.N."/>
            <person name="Grigoriev I.V."/>
            <person name="Debuchy R."/>
            <person name="Gladieux P."/>
            <person name="Hiltunen Thoren M."/>
            <person name="Johannesson H."/>
        </authorList>
    </citation>
    <scope>NUCLEOTIDE SEQUENCE</scope>
    <source>
        <strain evidence="10">CBS 333.67</strain>
    </source>
</reference>
<dbReference type="InterPro" id="IPR028889">
    <property type="entry name" value="USP"/>
</dbReference>
<feature type="compositionally biased region" description="Acidic residues" evidence="7">
    <location>
        <begin position="1349"/>
        <end position="1358"/>
    </location>
</feature>
<dbReference type="InterPro" id="IPR001394">
    <property type="entry name" value="Peptidase_C19_UCH"/>
</dbReference>
<dbReference type="Pfam" id="PF00675">
    <property type="entry name" value="Peptidase_M16"/>
    <property type="match status" value="1"/>
</dbReference>
<dbReference type="Gene3D" id="3.30.2230.10">
    <property type="entry name" value="DUSP-like"/>
    <property type="match status" value="1"/>
</dbReference>
<evidence type="ECO:0000256" key="4">
    <source>
        <dbReference type="ARBA" id="ARBA00022801"/>
    </source>
</evidence>
<evidence type="ECO:0000256" key="1">
    <source>
        <dbReference type="ARBA" id="ARBA00007261"/>
    </source>
</evidence>
<dbReference type="SUPFAM" id="SSF54001">
    <property type="entry name" value="Cysteine proteinases"/>
    <property type="match status" value="1"/>
</dbReference>
<evidence type="ECO:0000256" key="2">
    <source>
        <dbReference type="ARBA" id="ARBA00022670"/>
    </source>
</evidence>
<feature type="region of interest" description="Disordered" evidence="7">
    <location>
        <begin position="2140"/>
        <end position="2167"/>
    </location>
</feature>
<dbReference type="InterPro" id="IPR006615">
    <property type="entry name" value="Pept_C19_DUSP"/>
</dbReference>
<evidence type="ECO:0000256" key="5">
    <source>
        <dbReference type="ARBA" id="ARBA00022833"/>
    </source>
</evidence>
<feature type="domain" description="USP" evidence="8">
    <location>
        <begin position="1765"/>
        <end position="2566"/>
    </location>
</feature>
<dbReference type="InterPro" id="IPR011249">
    <property type="entry name" value="Metalloenz_LuxS/M16"/>
</dbReference>
<dbReference type="FunFam" id="3.30.830.10:FF:000005">
    <property type="entry name" value="nardilysin isoform X1"/>
    <property type="match status" value="1"/>
</dbReference>
<dbReference type="InterPro" id="IPR007863">
    <property type="entry name" value="Peptidase_M16_C"/>
</dbReference>
<keyword evidence="4 10" id="KW-0378">Hydrolase</keyword>
<protein>
    <submittedName>
        <fullName evidence="10">Ubiquitin carboxyl-terminal hydrolase-like protein</fullName>
    </submittedName>
</protein>
<dbReference type="PROSITE" id="PS00972">
    <property type="entry name" value="USP_1"/>
    <property type="match status" value="1"/>
</dbReference>
<dbReference type="SUPFAM" id="SSF143791">
    <property type="entry name" value="DUSP-like"/>
    <property type="match status" value="1"/>
</dbReference>
<proteinExistence type="inferred from homology"/>
<dbReference type="GO" id="GO:0046872">
    <property type="term" value="F:metal ion binding"/>
    <property type="evidence" value="ECO:0007669"/>
    <property type="project" value="UniProtKB-KW"/>
</dbReference>
<dbReference type="Pfam" id="PF16187">
    <property type="entry name" value="Peptidase_M16_M"/>
    <property type="match status" value="1"/>
</dbReference>
<keyword evidence="6" id="KW-0482">Metalloprotease</keyword>
<dbReference type="InterPro" id="IPR038765">
    <property type="entry name" value="Papain-like_cys_pep_sf"/>
</dbReference>
<dbReference type="InterPro" id="IPR032632">
    <property type="entry name" value="Peptidase_M16_M"/>
</dbReference>
<feature type="compositionally biased region" description="Basic residues" evidence="7">
    <location>
        <begin position="2318"/>
        <end position="2335"/>
    </location>
</feature>
<comment type="caution">
    <text evidence="10">The sequence shown here is derived from an EMBL/GenBank/DDBJ whole genome shotgun (WGS) entry which is preliminary data.</text>
</comment>
<feature type="region of interest" description="Disordered" evidence="7">
    <location>
        <begin position="2249"/>
        <end position="2351"/>
    </location>
</feature>
<dbReference type="InterPro" id="IPR011765">
    <property type="entry name" value="Pept_M16_N"/>
</dbReference>
<dbReference type="InterPro" id="IPR035927">
    <property type="entry name" value="DUSP-like_sf"/>
</dbReference>
<dbReference type="RefSeq" id="XP_062718114.1">
    <property type="nucleotide sequence ID" value="XM_062868113.1"/>
</dbReference>
<dbReference type="Pfam" id="PF06337">
    <property type="entry name" value="DUSP"/>
    <property type="match status" value="1"/>
</dbReference>
<evidence type="ECO:0000313" key="10">
    <source>
        <dbReference type="EMBL" id="KAK3302334.1"/>
    </source>
</evidence>
<organism evidence="10 11">
    <name type="scientific">Chaetomium strumarium</name>
    <dbReference type="NCBI Taxonomy" id="1170767"/>
    <lineage>
        <taxon>Eukaryota</taxon>
        <taxon>Fungi</taxon>
        <taxon>Dikarya</taxon>
        <taxon>Ascomycota</taxon>
        <taxon>Pezizomycotina</taxon>
        <taxon>Sordariomycetes</taxon>
        <taxon>Sordariomycetidae</taxon>
        <taxon>Sordariales</taxon>
        <taxon>Chaetomiaceae</taxon>
        <taxon>Chaetomium</taxon>
    </lineage>
</organism>
<keyword evidence="2" id="KW-0645">Protease</keyword>
<dbReference type="Pfam" id="PF05193">
    <property type="entry name" value="Peptidase_M16_C"/>
    <property type="match status" value="1"/>
</dbReference>
<dbReference type="GO" id="GO:0051603">
    <property type="term" value="P:proteolysis involved in protein catabolic process"/>
    <property type="evidence" value="ECO:0007669"/>
    <property type="project" value="TreeGrafter"/>
</dbReference>
<dbReference type="GeneID" id="87886942"/>
<accession>A0AAJ0GLU8</accession>
<dbReference type="EMBL" id="JAUDZG010000007">
    <property type="protein sequence ID" value="KAK3302334.1"/>
    <property type="molecule type" value="Genomic_DNA"/>
</dbReference>
<dbReference type="GO" id="GO:0005829">
    <property type="term" value="C:cytosol"/>
    <property type="evidence" value="ECO:0007669"/>
    <property type="project" value="TreeGrafter"/>
</dbReference>
<dbReference type="Pfam" id="PF00443">
    <property type="entry name" value="UCH"/>
    <property type="match status" value="1"/>
</dbReference>
<keyword evidence="11" id="KW-1185">Reference proteome</keyword>
<dbReference type="GO" id="GO:0004222">
    <property type="term" value="F:metalloendopeptidase activity"/>
    <property type="evidence" value="ECO:0007669"/>
    <property type="project" value="TreeGrafter"/>
</dbReference>
<dbReference type="PROSITE" id="PS51283">
    <property type="entry name" value="DUSP"/>
    <property type="match status" value="1"/>
</dbReference>
<feature type="region of interest" description="Disordered" evidence="7">
    <location>
        <begin position="1611"/>
        <end position="1643"/>
    </location>
</feature>
<feature type="compositionally biased region" description="Polar residues" evidence="7">
    <location>
        <begin position="1611"/>
        <end position="1624"/>
    </location>
</feature>
<feature type="domain" description="DUSP" evidence="9">
    <location>
        <begin position="1405"/>
        <end position="1524"/>
    </location>
</feature>
<dbReference type="Gene3D" id="3.30.830.10">
    <property type="entry name" value="Metalloenzyme, LuxS/M16 peptidase-like"/>
    <property type="match status" value="4"/>
</dbReference>
<feature type="compositionally biased region" description="Acidic residues" evidence="7">
    <location>
        <begin position="2143"/>
        <end position="2152"/>
    </location>
</feature>
<evidence type="ECO:0000313" key="11">
    <source>
        <dbReference type="Proteomes" id="UP001273166"/>
    </source>
</evidence>
<dbReference type="Proteomes" id="UP001273166">
    <property type="component" value="Unassembled WGS sequence"/>
</dbReference>
<dbReference type="Gene3D" id="3.90.70.10">
    <property type="entry name" value="Cysteine proteinases"/>
    <property type="match status" value="2"/>
</dbReference>
<dbReference type="InterPro" id="IPR054734">
    <property type="entry name" value="PqqF-like_C_4"/>
</dbReference>
<evidence type="ECO:0000259" key="8">
    <source>
        <dbReference type="PROSITE" id="PS50235"/>
    </source>
</evidence>
<evidence type="ECO:0000259" key="9">
    <source>
        <dbReference type="PROSITE" id="PS51283"/>
    </source>
</evidence>
<dbReference type="PANTHER" id="PTHR43690:SF18">
    <property type="entry name" value="INSULIN-DEGRADING ENZYME-RELATED"/>
    <property type="match status" value="1"/>
</dbReference>
<dbReference type="CDD" id="cd02674">
    <property type="entry name" value="Peptidase_C19R"/>
    <property type="match status" value="1"/>
</dbReference>
<evidence type="ECO:0000256" key="7">
    <source>
        <dbReference type="SAM" id="MobiDB-lite"/>
    </source>
</evidence>
<feature type="compositionally biased region" description="Polar residues" evidence="7">
    <location>
        <begin position="1332"/>
        <end position="1348"/>
    </location>
</feature>
<dbReference type="FunFam" id="3.30.830.10:FF:000004">
    <property type="entry name" value="Putative insulin-degrading enzyme"/>
    <property type="match status" value="1"/>
</dbReference>
<gene>
    <name evidence="10" type="ORF">B0T15DRAFT_514379</name>
</gene>
<feature type="region of interest" description="Disordered" evidence="7">
    <location>
        <begin position="1711"/>
        <end position="1759"/>
    </location>
</feature>
<keyword evidence="5" id="KW-0862">Zinc</keyword>
<dbReference type="InterPro" id="IPR050626">
    <property type="entry name" value="Peptidase_M16"/>
</dbReference>
<name>A0AAJ0GLU8_9PEZI</name>
<sequence length="2771" mass="309260">MPGPREVEVITDRLETPSLDDRSYRVIRLPNKLEALLVHDPKTDKASAAMDVNVGSFSDEDDMPGMAHAVEHLLFMGNKKYPVENAYHQFISANSGLTNAYTASTSTNYHFEVSAKPANDEEPSATNPSPLLGALDRFAQFFIEPLFLETTLDRELQAVDSENKKNLQSDQWRMHQLKKSLSNPKHPFCHFSTGNLETLKTTPEAQGINVRDKFIEFYEKHYSANRMKLCVLGREPLDVLESWVIEHFSSVRNKDLEPNRWVEEVPFTKDQLGTQIFAKPVMDTRELSLMFPLMEQDHLYDSQPSRYISHLIGHEGPGSIMSYIKAKGWANGLYAGAWPVSPGTPDVFECQITLTEEGLKNYKEVAKVIFEYISLLRETEPQEWIFEEQKELAEVNFRFREKTQSYRFTSKLSSFMQKPIPREYLLSGYSLLRKFDPKLIKECLDYLRPDNFRMTIISRDFPGTWENKERWYGTEYTCQPIPTDFMDEIKKAAAGGPGNRTAKLHLPHRNQFVPTKLEVEKRDVQEPALSPRIVRNDALVRTWFKKDDTFWVPKATLIISCRSPVATASAAGRVKSRLFTDLVKDALEEYSYDAELAGLEYTVTLDSRGLYIEVSGYNDKLAVLLQRVLVTTRDLEIREDRFAIIKERVSRGYRNWELAAPWTQIGDYMSWLIIDQGYVIEELEAELPHITVDAVRVFQKELLAQMHMEVLVHGNIYREDALKLTDMIESTLSPRVLPQAQWRIRRSLALPPGSNYIWKKKLKDPANVNHCIQYFLHVGYRGDYNLRAKALLLDQIVHEPCFNQLRTKEQLGYIVYSGTMTSVTQYGFYFLIQSEKTAPYLETRIEEFLKTMATTLEEMTETEFESNKRSIIAKRLERLKYMEQESNRHWTHIHSEFYAFDNAQQDAAHIKPLTKADLIEFYNHYIHPSSPSRAKLAVYLEAQAKSDVSTKQISELVKTLELDPAASAKAATDLQARISAAGHDLEKEVAGLKDYLLHDLKVAEGKIDVAAEAWKKIHAEHGPGSDIVKDAIPPSANGTTPVFIDNVRSFRAGRGKGMGERQGMTHRTFRDLATGYDKAAYDYRRPESGVLVRQLLPGRVARLEQGRPGEAAAGWRQIGGAIQGGCIDKFQVCSTPTTYLCRMPVLHQLDFELGFTFIQGSCLDLQTNPSFKPQGNAPAPAHTYYALLRRPPLTTDFKRRITRQSTREHNKPEDLVLPSTEEDADPTFSLSAASASGLSTPTYLRADSLPPSGVPPRLQSQSTPFVDSPSSAASSPCAASADLSVDFDRAADFADSSPVLQLPDHGTAGNQSPLHQSVRRALRGGGEDTPKRSSSPLKRRASSMQPEQDTTDAAEDVDMITVPDSQRTAPAEGPGEENGGKDTAEHPEVAVPNGKAELPLRNDIPPLDQQVKTIETLVKAFAETPPKEGDEAYLVSRQWLGKAQAFGSDAKHASKETPGGTVGPVDNSDIIQAIFTDSTGELCVKLKPGMGTENFELFPKDAWDLLLSWYGLAPGQSPIIRFAHNTAPDAVSIPTIQFEFHPPVFTIHRLWSANSPIPIEQEIKLKKPSPPVVVQSTSSGYHNFLKQVKRLAGVSPDRKIRVWRLLQTIPATEPSSGPSGMNTPPDSPGRDPEILTQPPAIPGSWPEMLVDVETFLKLEKDVERGLVEADDTTTNPNYNGRKSLSLVGLAVDQTLVLDEQIERDAYVSTFRGNGTKDKTLATRSSSAGVGAQSRGNNSGRNSPAPQGAQTRGRAQQKPGRTIGCVGLQNLGNTCYMNSALQCVRSVEELTKYFLTHEAKKEINPDNPLSHNGDVAIAYGRLLEEIYKDPAPNSVAPRHFKSIIGRYAPAFSGYGQQDSQEFLGFLLDGLQEDLNRIRKKPYIQKPDSTDDMVHNPAAVREMAAKVWDITKKRDDSVIADLFTGMYKSTLVCPVCDKVSITFDPFNNLTLPLPVANVWSRGVRFYPLNDAPVEIVVDLDKNSSIRAMKQYISVRVGVPVERLFAAEEFHAKFFKLYDDGCAVSEEIQGNDIPAVHELEAAPTNISGIKKQAKQAKLRSTPNGDDAPSPADDPRAAHMLVPVLHRLDPRDPNSRKRYGRKSSEVVPPPHFIVVTPEEARDMEAIRRKILEKVATFTTWSQLATSEDGDGAETTDPEMVNGASDADSAGDSKIVAKSVEGEEDLVDVTMRDAADVRRPSASAPPDDSPRLLRRFRQRRPKWIDPLQFLDPELQNLFDLSYFAESDTIVPTGWHGTNEDVDLPRLSSRLPQPAPSDTEMRSPEPLDGAEDSDADGLGKVEAALVTRMAEESSDEDSDFPKAGAKHLNGRPAKFNKHRGARFPPSAVSASDAEDSVPPGGALIGIGEGLMVEWNEVAFDYVFGGTSPNDMRGMKTYKTLPVLEDPALEAKKKTRQMRRKHGISLDDCLDEFEKEEILSEQDTWYCPRCKEHRRASKKFDLWKTPDILVVHLKRFSSAGWRRDKLDILVDFPVEGLDLTRRVIDKEDGKEHLYDLIAVDDHWGGLGGGHYTAFAKNFIDGQWYEYNDAQVSKLSDTSRVVSSAAYLLFYRRRSEVPLGGPRFQEIFDRYNTRHDEDMSDSGEDMGAQLSWSNEETLHNSIEGDGEDEAIALPDYDTANMAGMTSVIGPSSWSFANLGSKANSEADADIASDVAQNDGSSVNEDVFDDAPVGDMEHIAPAEPMSEFAEFNEPPPPLDDEQDDYMSHIAAQKWVNQQVHKVPLVDDLAGRDDDLASDKVAEIHVSDGDEQPAAADKPSS</sequence>
<comment type="similarity">
    <text evidence="1">Belongs to the peptidase M16 family.</text>
</comment>
<feature type="compositionally biased region" description="Basic and acidic residues" evidence="7">
    <location>
        <begin position="1205"/>
        <end position="1214"/>
    </location>
</feature>
<feature type="compositionally biased region" description="Basic and acidic residues" evidence="7">
    <location>
        <begin position="1378"/>
        <end position="1387"/>
    </location>
</feature>
<dbReference type="FunFam" id="3.30.830.10:FF:000003">
    <property type="entry name" value="Insulin-degrading enzyme"/>
    <property type="match status" value="1"/>
</dbReference>
<dbReference type="InterPro" id="IPR018200">
    <property type="entry name" value="USP_CS"/>
</dbReference>
<dbReference type="GO" id="GO:0043171">
    <property type="term" value="P:peptide catabolic process"/>
    <property type="evidence" value="ECO:0007669"/>
    <property type="project" value="TreeGrafter"/>
</dbReference>